<dbReference type="EMBL" id="JABSTQ010011458">
    <property type="protein sequence ID" value="KAG0411164.1"/>
    <property type="molecule type" value="Genomic_DNA"/>
</dbReference>
<comment type="caution">
    <text evidence="1">The sequence shown here is derived from an EMBL/GenBank/DDBJ whole genome shotgun (WGS) entry which is preliminary data.</text>
</comment>
<evidence type="ECO:0000313" key="2">
    <source>
        <dbReference type="Proteomes" id="UP000805193"/>
    </source>
</evidence>
<keyword evidence="2" id="KW-1185">Reference proteome</keyword>
<dbReference type="Proteomes" id="UP000805193">
    <property type="component" value="Unassembled WGS sequence"/>
</dbReference>
<accession>A0AC60NVK8</accession>
<protein>
    <submittedName>
        <fullName evidence="1">Uncharacterized protein</fullName>
    </submittedName>
</protein>
<organism evidence="1 2">
    <name type="scientific">Ixodes persulcatus</name>
    <name type="common">Taiga tick</name>
    <dbReference type="NCBI Taxonomy" id="34615"/>
    <lineage>
        <taxon>Eukaryota</taxon>
        <taxon>Metazoa</taxon>
        <taxon>Ecdysozoa</taxon>
        <taxon>Arthropoda</taxon>
        <taxon>Chelicerata</taxon>
        <taxon>Arachnida</taxon>
        <taxon>Acari</taxon>
        <taxon>Parasitiformes</taxon>
        <taxon>Ixodida</taxon>
        <taxon>Ixodoidea</taxon>
        <taxon>Ixodidae</taxon>
        <taxon>Ixodinae</taxon>
        <taxon>Ixodes</taxon>
    </lineage>
</organism>
<reference evidence="1 2" key="1">
    <citation type="journal article" date="2020" name="Cell">
        <title>Large-Scale Comparative Analyses of Tick Genomes Elucidate Their Genetic Diversity and Vector Capacities.</title>
        <authorList>
            <consortium name="Tick Genome and Microbiome Consortium (TIGMIC)"/>
            <person name="Jia N."/>
            <person name="Wang J."/>
            <person name="Shi W."/>
            <person name="Du L."/>
            <person name="Sun Y."/>
            <person name="Zhan W."/>
            <person name="Jiang J.F."/>
            <person name="Wang Q."/>
            <person name="Zhang B."/>
            <person name="Ji P."/>
            <person name="Bell-Sakyi L."/>
            <person name="Cui X.M."/>
            <person name="Yuan T.T."/>
            <person name="Jiang B.G."/>
            <person name="Yang W.F."/>
            <person name="Lam T.T."/>
            <person name="Chang Q.C."/>
            <person name="Ding S.J."/>
            <person name="Wang X.J."/>
            <person name="Zhu J.G."/>
            <person name="Ruan X.D."/>
            <person name="Zhao L."/>
            <person name="Wei J.T."/>
            <person name="Ye R.Z."/>
            <person name="Que T.C."/>
            <person name="Du C.H."/>
            <person name="Zhou Y.H."/>
            <person name="Cheng J.X."/>
            <person name="Dai P.F."/>
            <person name="Guo W.B."/>
            <person name="Han X.H."/>
            <person name="Huang E.J."/>
            <person name="Li L.F."/>
            <person name="Wei W."/>
            <person name="Gao Y.C."/>
            <person name="Liu J.Z."/>
            <person name="Shao H.Z."/>
            <person name="Wang X."/>
            <person name="Wang C.C."/>
            <person name="Yang T.C."/>
            <person name="Huo Q.B."/>
            <person name="Li W."/>
            <person name="Chen H.Y."/>
            <person name="Chen S.E."/>
            <person name="Zhou L.G."/>
            <person name="Ni X.B."/>
            <person name="Tian J.H."/>
            <person name="Sheng Y."/>
            <person name="Liu T."/>
            <person name="Pan Y.S."/>
            <person name="Xia L.Y."/>
            <person name="Li J."/>
            <person name="Zhao F."/>
            <person name="Cao W.C."/>
        </authorList>
    </citation>
    <scope>NUCLEOTIDE SEQUENCE [LARGE SCALE GENOMIC DNA]</scope>
    <source>
        <strain evidence="1">Iper-2018</strain>
    </source>
</reference>
<name>A0AC60NVK8_IXOPE</name>
<sequence>ECAESAGPDSSYLGLLRDVCFMSAEAMGADGVPIEKILPCVAVAMIESVRSLVGFLNSEELIVLEDVLTPVPLSLDIVQTSYAHLKESEKIYGPYFDQLEHCLVQLSSETTHLQVLLLGMLEKVKVEVSREKHVVWLLGICRRLRDLGITLQGLDLKMLVSVRKFLVKTSLQYRDSLKNRLDIDQLLSDLCTFVVEWLSSLKQSGPAKDGNFTVEMKTAAFHIRLLDSLISKYGGYFDNCLKMVALMIAFLSGKTCKLCGCCFFLLGCPVSAVYFLNLGPAQRDGLLRHIWIAAEHLVSVLAESRDFCIVVLTLDVPEDLWCGYQLMLTTLMDYVVDYDDALRACLPMPGSGHKNILEAVFGAIDHCSLELQLPVSLESSGENGKPPRSIGPYEHLCTHMCRFLAALSPEHFGIAKQEIVHKLSHLFASSLSSENYVVQQTALHAFAQFAQATQYDAVISNAIEHPTLKALVTSFLTKDEMKTPFDWVTVVRTQLQVVESSSTDDYDCSSSDWSGSDDTDPNPEKRPKCEDNLNELFESIEATVSKLRRQDKGALQSRRSKLQWLQSQLNSIVEDL</sequence>
<gene>
    <name evidence="1" type="ORF">HPB47_011730</name>
</gene>
<evidence type="ECO:0000313" key="1">
    <source>
        <dbReference type="EMBL" id="KAG0411164.1"/>
    </source>
</evidence>
<proteinExistence type="predicted"/>
<feature type="non-terminal residue" evidence="1">
    <location>
        <position position="1"/>
    </location>
</feature>